<keyword evidence="1" id="KW-1133">Transmembrane helix</keyword>
<evidence type="ECO:0000313" key="3">
    <source>
        <dbReference type="Proteomes" id="UP001356704"/>
    </source>
</evidence>
<dbReference type="Proteomes" id="UP001356704">
    <property type="component" value="Unassembled WGS sequence"/>
</dbReference>
<sequence>MNRQNLNNQNKSPKDNKGKYNKFIRFTGVALQMGLTIYAGNLLGMWLDSKYNSDKFEPSITLLAVFASMYMVIAQVIKVSKE</sequence>
<proteinExistence type="predicted"/>
<accession>A0ABU7W2S2</accession>
<organism evidence="2 3">
    <name type="scientific">Winogradskyella poriferorum</name>
    <dbReference type="NCBI Taxonomy" id="307627"/>
    <lineage>
        <taxon>Bacteria</taxon>
        <taxon>Pseudomonadati</taxon>
        <taxon>Bacteroidota</taxon>
        <taxon>Flavobacteriia</taxon>
        <taxon>Flavobacteriales</taxon>
        <taxon>Flavobacteriaceae</taxon>
        <taxon>Winogradskyella</taxon>
    </lineage>
</organism>
<feature type="transmembrane region" description="Helical" evidence="1">
    <location>
        <begin position="23"/>
        <end position="47"/>
    </location>
</feature>
<feature type="transmembrane region" description="Helical" evidence="1">
    <location>
        <begin position="59"/>
        <end position="77"/>
    </location>
</feature>
<keyword evidence="1" id="KW-0812">Transmembrane</keyword>
<keyword evidence="1" id="KW-0472">Membrane</keyword>
<keyword evidence="3" id="KW-1185">Reference proteome</keyword>
<dbReference type="EMBL" id="JAZHOU010000001">
    <property type="protein sequence ID" value="MEF3078268.1"/>
    <property type="molecule type" value="Genomic_DNA"/>
</dbReference>
<dbReference type="InterPro" id="IPR032820">
    <property type="entry name" value="ATPase_put"/>
</dbReference>
<comment type="caution">
    <text evidence="2">The sequence shown here is derived from an EMBL/GenBank/DDBJ whole genome shotgun (WGS) entry which is preliminary data.</text>
</comment>
<reference evidence="2 3" key="1">
    <citation type="submission" date="2024-02" db="EMBL/GenBank/DDBJ databases">
        <title>Winogradskyella poriferorum JCM 12885.</title>
        <authorList>
            <person name="Zhang D.-F."/>
            <person name="Fu Z.-Y."/>
        </authorList>
    </citation>
    <scope>NUCLEOTIDE SEQUENCE [LARGE SCALE GENOMIC DNA]</scope>
    <source>
        <strain evidence="2 3">JCM 12885</strain>
    </source>
</reference>
<dbReference type="RefSeq" id="WP_331809056.1">
    <property type="nucleotide sequence ID" value="NZ_JAZHOU010000001.1"/>
</dbReference>
<name>A0ABU7W2S2_9FLAO</name>
<protein>
    <submittedName>
        <fullName evidence="2">AtpZ/AtpI family protein</fullName>
    </submittedName>
</protein>
<dbReference type="Pfam" id="PF09527">
    <property type="entry name" value="ATPase_gene1"/>
    <property type="match status" value="1"/>
</dbReference>
<evidence type="ECO:0000313" key="2">
    <source>
        <dbReference type="EMBL" id="MEF3078268.1"/>
    </source>
</evidence>
<evidence type="ECO:0000256" key="1">
    <source>
        <dbReference type="SAM" id="Phobius"/>
    </source>
</evidence>
<gene>
    <name evidence="2" type="ORF">V1468_04555</name>
</gene>